<evidence type="ECO:0000256" key="12">
    <source>
        <dbReference type="ARBA" id="ARBA00033450"/>
    </source>
</evidence>
<feature type="domain" description="Peptidase M16 C-terminal" evidence="14">
    <location>
        <begin position="212"/>
        <end position="392"/>
    </location>
</feature>
<comment type="function">
    <text evidence="1">Endopeptidase that degrades small peptides of less than 7 kDa, such as glucagon and insulin.</text>
</comment>
<dbReference type="InterPro" id="IPR050626">
    <property type="entry name" value="Peptidase_M16"/>
</dbReference>
<feature type="domain" description="Peptidase M16 N-terminal" evidence="13">
    <location>
        <begin position="51"/>
        <end position="169"/>
    </location>
</feature>
<keyword evidence="9" id="KW-0482">Metalloprotease</keyword>
<keyword evidence="5" id="KW-0645">Protease</keyword>
<feature type="domain" description="Coenzyme PQQ synthesis protein F-like C-terminal lobe" evidence="16">
    <location>
        <begin position="776"/>
        <end position="874"/>
    </location>
</feature>
<dbReference type="InterPro" id="IPR011249">
    <property type="entry name" value="Metalloenz_LuxS/M16"/>
</dbReference>
<evidence type="ECO:0000313" key="17">
    <source>
        <dbReference type="EMBL" id="WDE13438.1"/>
    </source>
</evidence>
<evidence type="ECO:0000259" key="13">
    <source>
        <dbReference type="Pfam" id="PF00675"/>
    </source>
</evidence>
<dbReference type="InterPro" id="IPR011765">
    <property type="entry name" value="Pept_M16_N"/>
</dbReference>
<dbReference type="EMBL" id="CP059693">
    <property type="protein sequence ID" value="WDE13438.1"/>
    <property type="molecule type" value="Genomic_DNA"/>
</dbReference>
<evidence type="ECO:0000256" key="7">
    <source>
        <dbReference type="ARBA" id="ARBA00022801"/>
    </source>
</evidence>
<evidence type="ECO:0000259" key="15">
    <source>
        <dbReference type="Pfam" id="PF16187"/>
    </source>
</evidence>
<dbReference type="InterPro" id="IPR007863">
    <property type="entry name" value="Peptidase_M16_C"/>
</dbReference>
<sequence length="952" mass="108254">MTLVTPILARLLVLFLTNVSFCLTAKANGILKSPNDSRTYDTFTLNNGMEVVLASDPTLAQSAASLTVGIGQYQDPDTQQGLAHYLEHVIFMGSQSFPKSNALQELVKNNDGFINATTEAQQTNYFFRIDNNQFDPALAIFSDALKSPLFEEEFTVKELNAIENEWQLASQGTSFAIYRANALTASPNHPMRKMGLGNLSTLQDKENSNLQAELTAFYQIYYSANIMKLALVGKQSLPELKALASKYFSKIPNKGLKRPVTTEPAFTEKHLGKHISLLTRATSRTLGLQFPLKNNIGNWPNKPNSYLHYLLASEAENTLVPTLRKAGLIESMQASFTPAKYGIDGSAYVSFVLTDKGKTQENKIIAAFFNYLELIKSSGISQEYAQTLKNILTNQFANLPELDALNLATLFSRNMSALPTTEILRYSHYFTGLDKNAVQEVLSQLSPDKVRVWHIGDVKQTDIPLMYAQSSYGIRDITKNEYQTWQSTNFSLMLPKVVKTINTTKIDSVPQTLKHPQKIIEKPGIQAQLMHSQFFNNNQGITGVVLQSPLYQQNVKHHVMTNLLFFVLNKDLQRLIQEASLQHQVYLNGTQNGAGDITFNISGLTERHPHYLNQLLTLFQGMHFSQENLDNALNLYRKMTLEINNASLPARAAYYSNILLKVPPFIWNEQEKLDALQSITLRDIKHFHRQLMANIYIDLFAFGNYDSKMTMKMATASRALFGPTKVKQKLVRQTTFTPFAGNAWNEMISVWQDPVFLKSSYIYPEKSLTVSTQLKLLNSLFSVPFFNELRTKRQLAYDIKSYQEDIHQYPAFTLYIQSSNTGLQALKQHFDDFLERFKNDLALINEKTVTEAKSALLNTLQKKPQNIYIESNRYFTDWLNNNEMFDYNEQSIRALEATSKQDLITLYNRMFFDGYMANAIIQLRGAKLKHTEFFTWKDATKTSEKDKLSNIK</sequence>
<dbReference type="InterPro" id="IPR054734">
    <property type="entry name" value="PqqF-like_C_4"/>
</dbReference>
<keyword evidence="7" id="KW-0378">Hydrolase</keyword>
<dbReference type="PANTHER" id="PTHR43690:SF18">
    <property type="entry name" value="INSULIN-DEGRADING ENZYME-RELATED"/>
    <property type="match status" value="1"/>
</dbReference>
<dbReference type="RefSeq" id="WP_274053815.1">
    <property type="nucleotide sequence ID" value="NZ_CP059693.1"/>
</dbReference>
<evidence type="ECO:0000256" key="1">
    <source>
        <dbReference type="ARBA" id="ARBA00002184"/>
    </source>
</evidence>
<keyword evidence="6" id="KW-0479">Metal-binding</keyword>
<evidence type="ECO:0000256" key="2">
    <source>
        <dbReference type="ARBA" id="ARBA00007261"/>
    </source>
</evidence>
<dbReference type="Proteomes" id="UP001215231">
    <property type="component" value="Chromosome"/>
</dbReference>
<organism evidence="17 18">
    <name type="scientific">Thalassomonas haliotis</name>
    <dbReference type="NCBI Taxonomy" id="485448"/>
    <lineage>
        <taxon>Bacteria</taxon>
        <taxon>Pseudomonadati</taxon>
        <taxon>Pseudomonadota</taxon>
        <taxon>Gammaproteobacteria</taxon>
        <taxon>Alteromonadales</taxon>
        <taxon>Colwelliaceae</taxon>
        <taxon>Thalassomonas</taxon>
    </lineage>
</organism>
<protein>
    <recommendedName>
        <fullName evidence="4">Protease 3</fullName>
        <ecNumber evidence="3">3.4.24.55</ecNumber>
    </recommendedName>
    <alternativeName>
        <fullName evidence="12">Pitrilysin</fullName>
    </alternativeName>
    <alternativeName>
        <fullName evidence="11">Protease III</fullName>
    </alternativeName>
    <alternativeName>
        <fullName evidence="10">Protease pi</fullName>
    </alternativeName>
</protein>
<dbReference type="InterPro" id="IPR032632">
    <property type="entry name" value="Peptidase_M16_M"/>
</dbReference>
<proteinExistence type="inferred from homology"/>
<feature type="domain" description="Peptidase M16 middle/third" evidence="15">
    <location>
        <begin position="403"/>
        <end position="675"/>
    </location>
</feature>
<accession>A0ABY7VIT7</accession>
<dbReference type="Pfam" id="PF16187">
    <property type="entry name" value="Peptidase_M16_M"/>
    <property type="match status" value="1"/>
</dbReference>
<dbReference type="SUPFAM" id="SSF63411">
    <property type="entry name" value="LuxS/MPP-like metallohydrolase"/>
    <property type="match status" value="4"/>
</dbReference>
<evidence type="ECO:0000256" key="11">
    <source>
        <dbReference type="ARBA" id="ARBA00031184"/>
    </source>
</evidence>
<evidence type="ECO:0000256" key="6">
    <source>
        <dbReference type="ARBA" id="ARBA00022723"/>
    </source>
</evidence>
<evidence type="ECO:0000256" key="8">
    <source>
        <dbReference type="ARBA" id="ARBA00022833"/>
    </source>
</evidence>
<dbReference type="Pfam" id="PF00675">
    <property type="entry name" value="Peptidase_M16"/>
    <property type="match status" value="1"/>
</dbReference>
<keyword evidence="18" id="KW-1185">Reference proteome</keyword>
<evidence type="ECO:0000313" key="18">
    <source>
        <dbReference type="Proteomes" id="UP001215231"/>
    </source>
</evidence>
<evidence type="ECO:0000256" key="9">
    <source>
        <dbReference type="ARBA" id="ARBA00023049"/>
    </source>
</evidence>
<evidence type="ECO:0000256" key="3">
    <source>
        <dbReference type="ARBA" id="ARBA00012449"/>
    </source>
</evidence>
<comment type="similarity">
    <text evidence="2">Belongs to the peptidase M16 family.</text>
</comment>
<evidence type="ECO:0000259" key="14">
    <source>
        <dbReference type="Pfam" id="PF05193"/>
    </source>
</evidence>
<keyword evidence="8" id="KW-0862">Zinc</keyword>
<name>A0ABY7VIT7_9GAMM</name>
<evidence type="ECO:0000256" key="10">
    <source>
        <dbReference type="ARBA" id="ARBA00029597"/>
    </source>
</evidence>
<dbReference type="Pfam" id="PF05193">
    <property type="entry name" value="Peptidase_M16_C"/>
    <property type="match status" value="1"/>
</dbReference>
<gene>
    <name evidence="17" type="ORF">H3N35_08395</name>
</gene>
<dbReference type="PANTHER" id="PTHR43690">
    <property type="entry name" value="NARDILYSIN"/>
    <property type="match status" value="1"/>
</dbReference>
<evidence type="ECO:0000259" key="16">
    <source>
        <dbReference type="Pfam" id="PF22456"/>
    </source>
</evidence>
<reference evidence="17 18" key="1">
    <citation type="journal article" date="2022" name="Mar. Drugs">
        <title>Bioassay-Guided Fractionation Leads to the Detection of Cholic Acid Generated by the Rare Thalassomonas sp.</title>
        <authorList>
            <person name="Pheiffer F."/>
            <person name="Schneider Y.K."/>
            <person name="Hansen E.H."/>
            <person name="Andersen J.H."/>
            <person name="Isaksson J."/>
            <person name="Busche T."/>
            <person name="R C."/>
            <person name="Kalinowski J."/>
            <person name="Zyl L.V."/>
            <person name="Trindade M."/>
        </authorList>
    </citation>
    <scope>NUCLEOTIDE SEQUENCE [LARGE SCALE GENOMIC DNA]</scope>
    <source>
        <strain evidence="17 18">A5K-61T</strain>
    </source>
</reference>
<evidence type="ECO:0000256" key="5">
    <source>
        <dbReference type="ARBA" id="ARBA00022670"/>
    </source>
</evidence>
<dbReference type="EC" id="3.4.24.55" evidence="3"/>
<dbReference type="Pfam" id="PF22456">
    <property type="entry name" value="PqqF-like_C_4"/>
    <property type="match status" value="1"/>
</dbReference>
<dbReference type="Gene3D" id="3.30.830.10">
    <property type="entry name" value="Metalloenzyme, LuxS/M16 peptidase-like"/>
    <property type="match status" value="4"/>
</dbReference>
<evidence type="ECO:0000256" key="4">
    <source>
        <dbReference type="ARBA" id="ARBA00017565"/>
    </source>
</evidence>